<evidence type="ECO:0000256" key="1">
    <source>
        <dbReference type="ARBA" id="ARBA00022723"/>
    </source>
</evidence>
<evidence type="ECO:0000259" key="6">
    <source>
        <dbReference type="PROSITE" id="PS50145"/>
    </source>
</evidence>
<keyword evidence="7" id="KW-0675">Receptor</keyword>
<feature type="domain" description="TRAF-type" evidence="6">
    <location>
        <begin position="114"/>
        <end position="166"/>
    </location>
</feature>
<evidence type="ECO:0000313" key="8">
    <source>
        <dbReference type="Proteomes" id="UP001165289"/>
    </source>
</evidence>
<dbReference type="PANTHER" id="PTHR10131:SF94">
    <property type="entry name" value="TNF RECEPTOR-ASSOCIATED FACTOR 4"/>
    <property type="match status" value="1"/>
</dbReference>
<name>A0AAV7JEX9_9METZ</name>
<dbReference type="EMBL" id="JAKMXF010000343">
    <property type="protein sequence ID" value="KAI6647243.1"/>
    <property type="molecule type" value="Genomic_DNA"/>
</dbReference>
<dbReference type="Pfam" id="PF02176">
    <property type="entry name" value="zf-TRAF"/>
    <property type="match status" value="1"/>
</dbReference>
<evidence type="ECO:0000256" key="2">
    <source>
        <dbReference type="ARBA" id="ARBA00022771"/>
    </source>
</evidence>
<gene>
    <name evidence="7" type="ORF">LOD99_12240</name>
</gene>
<feature type="domain" description="TRAF-type" evidence="6">
    <location>
        <begin position="167"/>
        <end position="223"/>
    </location>
</feature>
<keyword evidence="5" id="KW-0175">Coiled coil</keyword>
<dbReference type="SUPFAM" id="SSF49599">
    <property type="entry name" value="TRAF domain-like"/>
    <property type="match status" value="2"/>
</dbReference>
<keyword evidence="3 4" id="KW-0862">Zinc</keyword>
<dbReference type="InterPro" id="IPR036249">
    <property type="entry name" value="Thioredoxin-like_sf"/>
</dbReference>
<keyword evidence="1 4" id="KW-0479">Metal-binding</keyword>
<feature type="coiled-coil region" evidence="5">
    <location>
        <begin position="239"/>
        <end position="291"/>
    </location>
</feature>
<dbReference type="GO" id="GO:0008270">
    <property type="term" value="F:zinc ion binding"/>
    <property type="evidence" value="ECO:0007669"/>
    <property type="project" value="UniProtKB-KW"/>
</dbReference>
<feature type="zinc finger region" description="TRAF-type" evidence="4">
    <location>
        <begin position="114"/>
        <end position="166"/>
    </location>
</feature>
<protein>
    <submittedName>
        <fullName evidence="7">TNF receptor-associated factor 4-like isoform X1</fullName>
    </submittedName>
</protein>
<dbReference type="PANTHER" id="PTHR10131">
    <property type="entry name" value="TNF RECEPTOR ASSOCIATED FACTOR"/>
    <property type="match status" value="1"/>
</dbReference>
<feature type="zinc finger region" description="TRAF-type" evidence="4">
    <location>
        <begin position="167"/>
        <end position="223"/>
    </location>
</feature>
<dbReference type="InterPro" id="IPR013083">
    <property type="entry name" value="Znf_RING/FYVE/PHD"/>
</dbReference>
<sequence>MATRKTYNSVDTKNNLLLVERTDGGFGGYNADLLVDSLSALELQLLVCTKCNGVMNQACQVGEDQLHMCESCMDEGDEFQPMKLSRNSIPGLKSKCPLDTRGCMWSGPLAETEAHLDECQEFVINCPNECEIIIKRSELENHLTECKLLKVECEHCGLRILNSDLEVHHEECLDIQITCPNECSVTLKRCESEDHVATDCPNTLINCPFKAFGCKELVKRGELDQHQQDSESKHTQLQLNFALSKIESMEENRKKAEKQYAEDVAELKERLDTQEETIIGLEQEKSQLSSKLQTNRKGSSNSLTGSVELIHDNMRYSSPSLSTPSPSLEDLASSIVIKNIGSTVEYKNIITTTEKVVIHFFDNSSVSQIINFQYKQTSAMYPNIKFCQANVSNDRGISKVAGVKFTHEIHFYNQGVKMSILRWKDQESYGSALYNLDTI</sequence>
<reference evidence="7 8" key="1">
    <citation type="journal article" date="2023" name="BMC Biol.">
        <title>The compact genome of the sponge Oopsacas minuta (Hexactinellida) is lacking key metazoan core genes.</title>
        <authorList>
            <person name="Santini S."/>
            <person name="Schenkelaars Q."/>
            <person name="Jourda C."/>
            <person name="Duchesne M."/>
            <person name="Belahbib H."/>
            <person name="Rocher C."/>
            <person name="Selva M."/>
            <person name="Riesgo A."/>
            <person name="Vervoort M."/>
            <person name="Leys S.P."/>
            <person name="Kodjabachian L."/>
            <person name="Le Bivic A."/>
            <person name="Borchiellini C."/>
            <person name="Claverie J.M."/>
            <person name="Renard E."/>
        </authorList>
    </citation>
    <scope>NUCLEOTIDE SEQUENCE [LARGE SCALE GENOMIC DNA]</scope>
    <source>
        <strain evidence="7">SPO-2</strain>
    </source>
</reference>
<dbReference type="Gene3D" id="3.30.40.10">
    <property type="entry name" value="Zinc/RING finger domain, C3HC4 (zinc finger)"/>
    <property type="match status" value="2"/>
</dbReference>
<dbReference type="Proteomes" id="UP001165289">
    <property type="component" value="Unassembled WGS sequence"/>
</dbReference>
<accession>A0AAV7JEX9</accession>
<evidence type="ECO:0000313" key="7">
    <source>
        <dbReference type="EMBL" id="KAI6647243.1"/>
    </source>
</evidence>
<comment type="caution">
    <text evidence="7">The sequence shown here is derived from an EMBL/GenBank/DDBJ whole genome shotgun (WGS) entry which is preliminary data.</text>
</comment>
<organism evidence="7 8">
    <name type="scientific">Oopsacas minuta</name>
    <dbReference type="NCBI Taxonomy" id="111878"/>
    <lineage>
        <taxon>Eukaryota</taxon>
        <taxon>Metazoa</taxon>
        <taxon>Porifera</taxon>
        <taxon>Hexactinellida</taxon>
        <taxon>Hexasterophora</taxon>
        <taxon>Lyssacinosida</taxon>
        <taxon>Leucopsacidae</taxon>
        <taxon>Oopsacas</taxon>
    </lineage>
</organism>
<evidence type="ECO:0000256" key="5">
    <source>
        <dbReference type="SAM" id="Coils"/>
    </source>
</evidence>
<dbReference type="PROSITE" id="PS50145">
    <property type="entry name" value="ZF_TRAF"/>
    <property type="match status" value="2"/>
</dbReference>
<evidence type="ECO:0000256" key="3">
    <source>
        <dbReference type="ARBA" id="ARBA00022833"/>
    </source>
</evidence>
<dbReference type="Gene3D" id="3.40.30.10">
    <property type="entry name" value="Glutaredoxin"/>
    <property type="match status" value="1"/>
</dbReference>
<dbReference type="SUPFAM" id="SSF52833">
    <property type="entry name" value="Thioredoxin-like"/>
    <property type="match status" value="1"/>
</dbReference>
<evidence type="ECO:0000256" key="4">
    <source>
        <dbReference type="PROSITE-ProRule" id="PRU00207"/>
    </source>
</evidence>
<keyword evidence="2 4" id="KW-0863">Zinc-finger</keyword>
<keyword evidence="8" id="KW-1185">Reference proteome</keyword>
<dbReference type="InterPro" id="IPR001293">
    <property type="entry name" value="Znf_TRAF"/>
</dbReference>
<dbReference type="AlphaFoldDB" id="A0AAV7JEX9"/>
<proteinExistence type="predicted"/>